<keyword evidence="6" id="KW-0804">Transcription</keyword>
<comment type="cofactor">
    <cofactor evidence="7">
        <name>Zn(2+)</name>
        <dbReference type="ChEBI" id="CHEBI:29105"/>
    </cofactor>
    <text evidence="7">Binds 1 zinc ion per subunit.</text>
</comment>
<evidence type="ECO:0000256" key="8">
    <source>
        <dbReference type="SAM" id="MobiDB-lite"/>
    </source>
</evidence>
<dbReference type="EMBL" id="JACHDS010000001">
    <property type="protein sequence ID" value="MBB6173891.1"/>
    <property type="molecule type" value="Genomic_DNA"/>
</dbReference>
<protein>
    <submittedName>
        <fullName evidence="9">Fur family ferric uptake transcriptional regulator</fullName>
    </submittedName>
</protein>
<feature type="binding site" evidence="7">
    <location>
        <position position="96"/>
    </location>
    <ligand>
        <name>Zn(2+)</name>
        <dbReference type="ChEBI" id="CHEBI:29105"/>
    </ligand>
</feature>
<dbReference type="InterPro" id="IPR036390">
    <property type="entry name" value="WH_DNA-bd_sf"/>
</dbReference>
<dbReference type="InterPro" id="IPR002481">
    <property type="entry name" value="FUR"/>
</dbReference>
<dbReference type="GO" id="GO:1900376">
    <property type="term" value="P:regulation of secondary metabolite biosynthetic process"/>
    <property type="evidence" value="ECO:0007669"/>
    <property type="project" value="TreeGrafter"/>
</dbReference>
<evidence type="ECO:0000256" key="3">
    <source>
        <dbReference type="ARBA" id="ARBA00022833"/>
    </source>
</evidence>
<organism evidence="9 10">
    <name type="scientific">Nocardiopsis mwathae</name>
    <dbReference type="NCBI Taxonomy" id="1472723"/>
    <lineage>
        <taxon>Bacteria</taxon>
        <taxon>Bacillati</taxon>
        <taxon>Actinomycetota</taxon>
        <taxon>Actinomycetes</taxon>
        <taxon>Streptosporangiales</taxon>
        <taxon>Nocardiopsidaceae</taxon>
        <taxon>Nocardiopsis</taxon>
    </lineage>
</organism>
<dbReference type="PANTHER" id="PTHR33202:SF7">
    <property type="entry name" value="FERRIC UPTAKE REGULATION PROTEIN"/>
    <property type="match status" value="1"/>
</dbReference>
<evidence type="ECO:0000256" key="7">
    <source>
        <dbReference type="PIRSR" id="PIRSR602481-1"/>
    </source>
</evidence>
<gene>
    <name evidence="9" type="ORF">HNR23_003951</name>
</gene>
<dbReference type="Gene3D" id="3.30.1490.190">
    <property type="match status" value="1"/>
</dbReference>
<keyword evidence="2" id="KW-0678">Repressor</keyword>
<keyword evidence="3 7" id="KW-0862">Zinc</keyword>
<dbReference type="AlphaFoldDB" id="A0A7W9YME2"/>
<dbReference type="InterPro" id="IPR036388">
    <property type="entry name" value="WH-like_DNA-bd_sf"/>
</dbReference>
<evidence type="ECO:0000256" key="5">
    <source>
        <dbReference type="ARBA" id="ARBA00023125"/>
    </source>
</evidence>
<evidence type="ECO:0000313" key="10">
    <source>
        <dbReference type="Proteomes" id="UP000546642"/>
    </source>
</evidence>
<reference evidence="9 10" key="1">
    <citation type="submission" date="2020-08" db="EMBL/GenBank/DDBJ databases">
        <title>Sequencing the genomes of 1000 actinobacteria strains.</title>
        <authorList>
            <person name="Klenk H.-P."/>
        </authorList>
    </citation>
    <scope>NUCLEOTIDE SEQUENCE [LARGE SCALE GENOMIC DNA]</scope>
    <source>
        <strain evidence="9 10">DSM 46659</strain>
    </source>
</reference>
<dbReference type="GO" id="GO:0008270">
    <property type="term" value="F:zinc ion binding"/>
    <property type="evidence" value="ECO:0007669"/>
    <property type="project" value="TreeGrafter"/>
</dbReference>
<feature type="binding site" evidence="7">
    <location>
        <position position="136"/>
    </location>
    <ligand>
        <name>Zn(2+)</name>
        <dbReference type="ChEBI" id="CHEBI:29105"/>
    </ligand>
</feature>
<dbReference type="Pfam" id="PF01475">
    <property type="entry name" value="FUR"/>
    <property type="match status" value="1"/>
</dbReference>
<evidence type="ECO:0000256" key="1">
    <source>
        <dbReference type="ARBA" id="ARBA00007957"/>
    </source>
</evidence>
<evidence type="ECO:0000313" key="9">
    <source>
        <dbReference type="EMBL" id="MBB6173891.1"/>
    </source>
</evidence>
<dbReference type="GO" id="GO:0000976">
    <property type="term" value="F:transcription cis-regulatory region binding"/>
    <property type="evidence" value="ECO:0007669"/>
    <property type="project" value="TreeGrafter"/>
</dbReference>
<dbReference type="Proteomes" id="UP000546642">
    <property type="component" value="Unassembled WGS sequence"/>
</dbReference>
<dbReference type="PANTHER" id="PTHR33202">
    <property type="entry name" value="ZINC UPTAKE REGULATION PROTEIN"/>
    <property type="match status" value="1"/>
</dbReference>
<feature type="binding site" evidence="7">
    <location>
        <position position="133"/>
    </location>
    <ligand>
        <name>Zn(2+)</name>
        <dbReference type="ChEBI" id="CHEBI:29105"/>
    </ligand>
</feature>
<dbReference type="Gene3D" id="1.10.10.10">
    <property type="entry name" value="Winged helix-like DNA-binding domain superfamily/Winged helix DNA-binding domain"/>
    <property type="match status" value="1"/>
</dbReference>
<dbReference type="SUPFAM" id="SSF46785">
    <property type="entry name" value="Winged helix' DNA-binding domain"/>
    <property type="match status" value="1"/>
</dbReference>
<comment type="similarity">
    <text evidence="1">Belongs to the Fur family.</text>
</comment>
<keyword evidence="7" id="KW-0479">Metal-binding</keyword>
<dbReference type="GO" id="GO:0045892">
    <property type="term" value="P:negative regulation of DNA-templated transcription"/>
    <property type="evidence" value="ECO:0007669"/>
    <property type="project" value="TreeGrafter"/>
</dbReference>
<evidence type="ECO:0000256" key="4">
    <source>
        <dbReference type="ARBA" id="ARBA00023015"/>
    </source>
</evidence>
<comment type="caution">
    <text evidence="9">The sequence shown here is derived from an EMBL/GenBank/DDBJ whole genome shotgun (WGS) entry which is preliminary data.</text>
</comment>
<dbReference type="CDD" id="cd07153">
    <property type="entry name" value="Fur_like"/>
    <property type="match status" value="1"/>
</dbReference>
<evidence type="ECO:0000256" key="2">
    <source>
        <dbReference type="ARBA" id="ARBA00022491"/>
    </source>
</evidence>
<sequence length="160" mass="17580">MSHPTWREELRARGYRVTPQRQLVLEAVRELEHATPDAICTEVQKTAAGLNLSTVYRTLDVLEKVGLITHTHLGPGAPAYHLAEEADHLHVVCRDCGEVTDTALDFADSLVERLRRDIGFEADARHLTVVGRCRGCRSPAVDSETERGRLSGADIGADTA</sequence>
<dbReference type="GO" id="GO:0003700">
    <property type="term" value="F:DNA-binding transcription factor activity"/>
    <property type="evidence" value="ECO:0007669"/>
    <property type="project" value="InterPro"/>
</dbReference>
<accession>A0A7W9YME2</accession>
<keyword evidence="10" id="KW-1185">Reference proteome</keyword>
<proteinExistence type="inferred from homology"/>
<feature type="binding site" evidence="7">
    <location>
        <position position="93"/>
    </location>
    <ligand>
        <name>Zn(2+)</name>
        <dbReference type="ChEBI" id="CHEBI:29105"/>
    </ligand>
</feature>
<name>A0A7W9YME2_9ACTN</name>
<evidence type="ECO:0000256" key="6">
    <source>
        <dbReference type="ARBA" id="ARBA00023163"/>
    </source>
</evidence>
<dbReference type="InterPro" id="IPR043135">
    <property type="entry name" value="Fur_C"/>
</dbReference>
<keyword evidence="4" id="KW-0805">Transcription regulation</keyword>
<feature type="region of interest" description="Disordered" evidence="8">
    <location>
        <begin position="140"/>
        <end position="160"/>
    </location>
</feature>
<keyword evidence="5" id="KW-0238">DNA-binding</keyword>
<dbReference type="RefSeq" id="WP_184077579.1">
    <property type="nucleotide sequence ID" value="NZ_JACHDS010000001.1"/>
</dbReference>